<proteinExistence type="predicted"/>
<geneLocation type="plasmid" evidence="2 4">
    <name>24</name>
</geneLocation>
<dbReference type="InterPro" id="IPR029058">
    <property type="entry name" value="AB_hydrolase_fold"/>
</dbReference>
<keyword evidence="3" id="KW-1185">Reference proteome</keyword>
<reference evidence="2 4" key="2">
    <citation type="submission" date="2018-12" db="EMBL/GenBank/DDBJ databases">
        <authorList>
            <consortium name="Pathogen Informatics"/>
        </authorList>
    </citation>
    <scope>NUCLEOTIDE SEQUENCE [LARGE SCALE GENOMIC DNA]</scope>
    <source>
        <strain evidence="2 4">NCTC12735</strain>
        <plasmid evidence="4">24</plasmid>
    </source>
</reference>
<dbReference type="STRING" id="45056.Lade_1785"/>
<reference evidence="1 3" key="1">
    <citation type="submission" date="2015-11" db="EMBL/GenBank/DDBJ databases">
        <title>Identification of large and diverse effector repertoires of 38 Legionella species.</title>
        <authorList>
            <person name="Burstein D."/>
            <person name="Amaro F."/>
            <person name="Zusman T."/>
            <person name="Lifshitz Z."/>
            <person name="Cohen O."/>
            <person name="Gilbert J.A."/>
            <person name="Pupko T."/>
            <person name="Shuman H.A."/>
            <person name="Segal G."/>
        </authorList>
    </citation>
    <scope>NUCLEOTIDE SEQUENCE [LARGE SCALE GENOMIC DNA]</scope>
    <source>
        <strain evidence="1 3">1762-AUS-E</strain>
    </source>
</reference>
<dbReference type="EMBL" id="LNKA01000019">
    <property type="protein sequence ID" value="KTC64491.1"/>
    <property type="molecule type" value="Genomic_DNA"/>
</dbReference>
<dbReference type="OrthoDB" id="5650425at2"/>
<sequence>MKKIKIIAPVMPCPRDIEKIAASLSFLNTKYILDFVDPLSHSISIHSKNYYDCWNEYLQVEIDKYDAFLGFSFGGVILQQCFPQFVKIPKPLFLFSTPSFSNFALQEKLGKVITLCKENKAEEAIRQLTSDVAFFPEDIVEIKVENPDEACERLIYGLQKVLDTDSVPILEKYPVTYWHFIGDSSRLVNNANVIPPQSGELFEVPHAGMRVLQDNPDFCRQKILEKL</sequence>
<dbReference type="RefSeq" id="WP_058462856.1">
    <property type="nucleotide sequence ID" value="NZ_CAAAHS010000006.1"/>
</dbReference>
<dbReference type="Proteomes" id="UP000281170">
    <property type="component" value="Plasmid 24"/>
</dbReference>
<organism evidence="1 3">
    <name type="scientific">Legionella adelaidensis</name>
    <dbReference type="NCBI Taxonomy" id="45056"/>
    <lineage>
        <taxon>Bacteria</taxon>
        <taxon>Pseudomonadati</taxon>
        <taxon>Pseudomonadota</taxon>
        <taxon>Gammaproteobacteria</taxon>
        <taxon>Legionellales</taxon>
        <taxon>Legionellaceae</taxon>
        <taxon>Legionella</taxon>
    </lineage>
</organism>
<dbReference type="PATRIC" id="fig|45056.6.peg.1843"/>
<evidence type="ECO:0000313" key="1">
    <source>
        <dbReference type="EMBL" id="KTC64491.1"/>
    </source>
</evidence>
<dbReference type="AlphaFoldDB" id="A0A0W0R0K1"/>
<evidence type="ECO:0000313" key="2">
    <source>
        <dbReference type="EMBL" id="VEH85859.1"/>
    </source>
</evidence>
<accession>A0A0W0R0K1</accession>
<dbReference type="Proteomes" id="UP000054859">
    <property type="component" value="Unassembled WGS sequence"/>
</dbReference>
<evidence type="ECO:0000313" key="3">
    <source>
        <dbReference type="Proteomes" id="UP000054859"/>
    </source>
</evidence>
<keyword evidence="2" id="KW-0614">Plasmid</keyword>
<dbReference type="SUPFAM" id="SSF53474">
    <property type="entry name" value="alpha/beta-Hydrolases"/>
    <property type="match status" value="1"/>
</dbReference>
<evidence type="ECO:0008006" key="5">
    <source>
        <dbReference type="Google" id="ProtNLM"/>
    </source>
</evidence>
<dbReference type="KEGG" id="ladl:NCTC12735_01501"/>
<evidence type="ECO:0000313" key="4">
    <source>
        <dbReference type="Proteomes" id="UP000281170"/>
    </source>
</evidence>
<dbReference type="EMBL" id="LR134433">
    <property type="protein sequence ID" value="VEH85859.1"/>
    <property type="molecule type" value="Genomic_DNA"/>
</dbReference>
<protein>
    <recommendedName>
        <fullName evidence="5">Alpha/beta hydrolase</fullName>
    </recommendedName>
</protein>
<name>A0A0W0R0K1_9GAMM</name>
<gene>
    <name evidence="1" type="ORF">Lade_1785</name>
    <name evidence="2" type="ORF">NCTC12735_01501</name>
</gene>